<name>A0ABQ1WHW2_9BACT</name>
<keyword evidence="2" id="KW-1185">Reference proteome</keyword>
<protein>
    <submittedName>
        <fullName evidence="1">Uncharacterized protein</fullName>
    </submittedName>
</protein>
<reference evidence="2" key="1">
    <citation type="journal article" date="2019" name="Int. J. Syst. Evol. Microbiol.">
        <title>The Global Catalogue of Microorganisms (GCM) 10K type strain sequencing project: providing services to taxonomists for standard genome sequencing and annotation.</title>
        <authorList>
            <consortium name="The Broad Institute Genomics Platform"/>
            <consortium name="The Broad Institute Genome Sequencing Center for Infectious Disease"/>
            <person name="Wu L."/>
            <person name="Ma J."/>
        </authorList>
    </citation>
    <scope>NUCLEOTIDE SEQUENCE [LARGE SCALE GENOMIC DNA]</scope>
    <source>
        <strain evidence="2">CGMCC 1.12990</strain>
    </source>
</reference>
<dbReference type="RefSeq" id="WP_188556160.1">
    <property type="nucleotide sequence ID" value="NZ_BMGS01000001.1"/>
</dbReference>
<dbReference type="EMBL" id="BMGS01000001">
    <property type="protein sequence ID" value="GGG30860.1"/>
    <property type="molecule type" value="Genomic_DNA"/>
</dbReference>
<organism evidence="1 2">
    <name type="scientific">Hymenobacter glacieicola</name>
    <dbReference type="NCBI Taxonomy" id="1562124"/>
    <lineage>
        <taxon>Bacteria</taxon>
        <taxon>Pseudomonadati</taxon>
        <taxon>Bacteroidota</taxon>
        <taxon>Cytophagia</taxon>
        <taxon>Cytophagales</taxon>
        <taxon>Hymenobacteraceae</taxon>
        <taxon>Hymenobacter</taxon>
    </lineage>
</organism>
<evidence type="ECO:0000313" key="2">
    <source>
        <dbReference type="Proteomes" id="UP000601361"/>
    </source>
</evidence>
<evidence type="ECO:0000313" key="1">
    <source>
        <dbReference type="EMBL" id="GGG30860.1"/>
    </source>
</evidence>
<comment type="caution">
    <text evidence="1">The sequence shown here is derived from an EMBL/GenBank/DDBJ whole genome shotgun (WGS) entry which is preliminary data.</text>
</comment>
<sequence>MLRIISFLFLVLIGVALAYGTYRALPEPAAHPGRPPGAAAHPDQPGRLLAHSWQTVKTMFR</sequence>
<accession>A0ABQ1WHW2</accession>
<gene>
    <name evidence="1" type="ORF">GCM10011378_04330</name>
</gene>
<dbReference type="Proteomes" id="UP000601361">
    <property type="component" value="Unassembled WGS sequence"/>
</dbReference>
<proteinExistence type="predicted"/>